<feature type="domain" description="Xaa-Pro dipeptidyl-peptidase C-terminal" evidence="9">
    <location>
        <begin position="383"/>
        <end position="601"/>
    </location>
</feature>
<dbReference type="GO" id="GO:0004177">
    <property type="term" value="F:aminopeptidase activity"/>
    <property type="evidence" value="ECO:0007669"/>
    <property type="project" value="UniProtKB-KW"/>
</dbReference>
<evidence type="ECO:0000256" key="4">
    <source>
        <dbReference type="ARBA" id="ARBA00022438"/>
    </source>
</evidence>
<reference evidence="10 11" key="1">
    <citation type="submission" date="2016-10" db="EMBL/GenBank/DDBJ databases">
        <authorList>
            <person name="de Groot N.N."/>
        </authorList>
    </citation>
    <scope>NUCLEOTIDE SEQUENCE [LARGE SCALE GENOMIC DNA]</scope>
    <source>
        <strain evidence="10 11">DSM 21633</strain>
    </source>
</reference>
<evidence type="ECO:0000256" key="5">
    <source>
        <dbReference type="ARBA" id="ARBA00022670"/>
    </source>
</evidence>
<evidence type="ECO:0000256" key="7">
    <source>
        <dbReference type="ARBA" id="ARBA00022825"/>
    </source>
</evidence>
<keyword evidence="5" id="KW-0645">Protease</keyword>
<dbReference type="InterPro" id="IPR008979">
    <property type="entry name" value="Galactose-bd-like_sf"/>
</dbReference>
<dbReference type="AlphaFoldDB" id="A0A1H9JTP2"/>
<proteinExistence type="inferred from homology"/>
<dbReference type="Proteomes" id="UP000199427">
    <property type="component" value="Unassembled WGS sequence"/>
</dbReference>
<dbReference type="SUPFAM" id="SSF53474">
    <property type="entry name" value="alpha/beta-Hydrolases"/>
    <property type="match status" value="1"/>
</dbReference>
<dbReference type="EMBL" id="FOES01000033">
    <property type="protein sequence ID" value="SEQ90209.1"/>
    <property type="molecule type" value="Genomic_DNA"/>
</dbReference>
<dbReference type="SMART" id="SM00939">
    <property type="entry name" value="PepX_C"/>
    <property type="match status" value="1"/>
</dbReference>
<sequence>MNRRLLGLMLCLTLVYTLITPGFPTKAANIDLPLNNLVSETDSDDTFIELEDGKTSPIYPIEDTIIEQLWVETEIDSDGTGENDLVSIQVMRPDTAEGIKVPTILEVSPYRAGLRSLTFFDVDHELTPVPHNGKGKGRSYDGKPLSSTQNLGSLGDYYVPRGYAVILGESIGSGFSTGCATTGDINETLGAKAIVDWLNGDAKAFNEEGEEIVADWSTGNVGMTGASYNGTLANAVATTGVEGLKTIVPVVSISNWYDYYRANGAVVAPGGYQGEDASVLADAVMTRNDADICDPVINELVEHQDRVTGDYNDFWDERNYLNDVENVQSSVLVVHGLNDTNVRTNQFAQWWEALSEQNIPRKLYLHQGGHGAPNTSEYQETVHRWYDYWLYGIDNGIMDEPALDIQREDGSWDKENEWPHQEAKTTKLYFQLGQEGTGKLNPSPVRNLPHDTQSLVDAPNTNPATLVSNPNTTHENRLVYKTNTLDSSVRISGNAEVSIRANLDQPVSNLTAYLVDYKADGDYTIVTRGWMDAQNILGADRSVSLVPGRNYTFQWDLQAHDYVFDEGSSIGVVIMASDRDHTIRPLTKTKLTLTPTKSHLTLPIVGGKDALD</sequence>
<keyword evidence="7" id="KW-0720">Serine protease</keyword>
<dbReference type="Gene3D" id="1.10.246.70">
    <property type="match status" value="1"/>
</dbReference>
<accession>A0A1H9JTP2</accession>
<keyword evidence="11" id="KW-1185">Reference proteome</keyword>
<evidence type="ECO:0000256" key="2">
    <source>
        <dbReference type="ARBA" id="ARBA00010819"/>
    </source>
</evidence>
<evidence type="ECO:0000256" key="3">
    <source>
        <dbReference type="ARBA" id="ARBA00012463"/>
    </source>
</evidence>
<evidence type="ECO:0000256" key="8">
    <source>
        <dbReference type="ARBA" id="ARBA00030045"/>
    </source>
</evidence>
<comment type="catalytic activity">
    <reaction evidence="1">
        <text>Hydrolyzes Xaa-Pro-|- bonds to release unblocked, N-terminal dipeptides from substrates including Ala-Pro-|-p-nitroanilide and (sequentially) Tyr-Pro-|-Phe-Pro-|-Gly-Pro-|-Ile.</text>
        <dbReference type="EC" id="3.4.14.11"/>
    </reaction>
</comment>
<dbReference type="NCBIfam" id="NF003780">
    <property type="entry name" value="PRK05371.1-1"/>
    <property type="match status" value="1"/>
</dbReference>
<dbReference type="InterPro" id="IPR005674">
    <property type="entry name" value="CocE/Ser_esterase"/>
</dbReference>
<dbReference type="OrthoDB" id="319764at2"/>
<dbReference type="PRINTS" id="PR00923">
    <property type="entry name" value="LACTOPTASE"/>
</dbReference>
<dbReference type="EC" id="3.4.14.11" evidence="3"/>
<evidence type="ECO:0000313" key="10">
    <source>
        <dbReference type="EMBL" id="SEQ90209.1"/>
    </source>
</evidence>
<dbReference type="STRING" id="571933.SAMN05216362_1338"/>
<comment type="similarity">
    <text evidence="2">Belongs to the peptidase S15 family.</text>
</comment>
<organism evidence="10 11">
    <name type="scientific">Piscibacillus halophilus</name>
    <dbReference type="NCBI Taxonomy" id="571933"/>
    <lineage>
        <taxon>Bacteria</taxon>
        <taxon>Bacillati</taxon>
        <taxon>Bacillota</taxon>
        <taxon>Bacilli</taxon>
        <taxon>Bacillales</taxon>
        <taxon>Bacillaceae</taxon>
        <taxon>Piscibacillus</taxon>
    </lineage>
</organism>
<dbReference type="Gene3D" id="2.60.120.260">
    <property type="entry name" value="Galactose-binding domain-like"/>
    <property type="match status" value="1"/>
</dbReference>
<evidence type="ECO:0000256" key="1">
    <source>
        <dbReference type="ARBA" id="ARBA00000123"/>
    </source>
</evidence>
<dbReference type="Pfam" id="PF08530">
    <property type="entry name" value="PepX_C"/>
    <property type="match status" value="1"/>
</dbReference>
<gene>
    <name evidence="10" type="ORF">SAMN05216362_1338</name>
</gene>
<dbReference type="InterPro" id="IPR000383">
    <property type="entry name" value="Xaa-Pro-like_dom"/>
</dbReference>
<name>A0A1H9JTP2_9BACI</name>
<dbReference type="InterPro" id="IPR029058">
    <property type="entry name" value="AB_hydrolase_fold"/>
</dbReference>
<keyword evidence="4" id="KW-0031">Aminopeptidase</keyword>
<evidence type="ECO:0000313" key="11">
    <source>
        <dbReference type="Proteomes" id="UP000199427"/>
    </source>
</evidence>
<evidence type="ECO:0000259" key="9">
    <source>
        <dbReference type="SMART" id="SM00939"/>
    </source>
</evidence>
<dbReference type="RefSeq" id="WP_091774727.1">
    <property type="nucleotide sequence ID" value="NZ_CAESCL010000088.1"/>
</dbReference>
<dbReference type="Gene3D" id="3.40.50.1820">
    <property type="entry name" value="alpha/beta hydrolase"/>
    <property type="match status" value="1"/>
</dbReference>
<dbReference type="InterPro" id="IPR013736">
    <property type="entry name" value="Xaa-Pro_dipept_C"/>
</dbReference>
<protein>
    <recommendedName>
        <fullName evidence="3">Xaa-Pro dipeptidyl-peptidase</fullName>
        <ecNumber evidence="3">3.4.14.11</ecNumber>
    </recommendedName>
    <alternativeName>
        <fullName evidence="8">X-prolyl-dipeptidyl aminopeptidase</fullName>
    </alternativeName>
</protein>
<dbReference type="Pfam" id="PF02129">
    <property type="entry name" value="Peptidase_S15"/>
    <property type="match status" value="1"/>
</dbReference>
<dbReference type="NCBIfam" id="TIGR00976">
    <property type="entry name" value="CocE_NonD"/>
    <property type="match status" value="1"/>
</dbReference>
<dbReference type="GO" id="GO:0008236">
    <property type="term" value="F:serine-type peptidase activity"/>
    <property type="evidence" value="ECO:0007669"/>
    <property type="project" value="UniProtKB-KW"/>
</dbReference>
<dbReference type="GO" id="GO:0006508">
    <property type="term" value="P:proteolysis"/>
    <property type="evidence" value="ECO:0007669"/>
    <property type="project" value="UniProtKB-KW"/>
</dbReference>
<dbReference type="GO" id="GO:0008239">
    <property type="term" value="F:dipeptidyl-peptidase activity"/>
    <property type="evidence" value="ECO:0007669"/>
    <property type="project" value="UniProtKB-EC"/>
</dbReference>
<keyword evidence="6" id="KW-0378">Hydrolase</keyword>
<dbReference type="InterPro" id="IPR008252">
    <property type="entry name" value="Pept_S15_Xpro"/>
</dbReference>
<dbReference type="SUPFAM" id="SSF49785">
    <property type="entry name" value="Galactose-binding domain-like"/>
    <property type="match status" value="1"/>
</dbReference>
<evidence type="ECO:0000256" key="6">
    <source>
        <dbReference type="ARBA" id="ARBA00022801"/>
    </source>
</evidence>